<feature type="transmembrane region" description="Helical" evidence="1">
    <location>
        <begin position="197"/>
        <end position="216"/>
    </location>
</feature>
<name>A0A1G2G7D6_9BACT</name>
<feature type="transmembrane region" description="Helical" evidence="1">
    <location>
        <begin position="81"/>
        <end position="106"/>
    </location>
</feature>
<dbReference type="Proteomes" id="UP000177785">
    <property type="component" value="Unassembled WGS sequence"/>
</dbReference>
<accession>A0A1G2G7D6</accession>
<proteinExistence type="predicted"/>
<evidence type="ECO:0000313" key="2">
    <source>
        <dbReference type="EMBL" id="OGZ46166.1"/>
    </source>
</evidence>
<sequence length="255" mass="27758">MANLGTQLLYALLGGSIPALIWLYFWLREDTHPEPKRLILKAFMGGVLAIPFALLLEALVYCGGARLFLTAAESRACGTAFPPFIAFASAFSPIAIVAFAAAEEYVKYKAAKIFVLKGKEFDEPVDAMIYLITAALGFAAFENFFFLISAFGKGVFEGLVVGNLRFLGATLLHALSSGIVGYAIALSFYANTRRKLYTAYGLVLATALHAVFNFTIMNEVNTSSSQDTALFMLLLTGILLIFAFDRAKKIKQLTL</sequence>
<evidence type="ECO:0000313" key="3">
    <source>
        <dbReference type="Proteomes" id="UP000177785"/>
    </source>
</evidence>
<organism evidence="2 3">
    <name type="scientific">Candidatus Ryanbacteria bacterium RIFCSPHIGHO2_01_FULL_48_27</name>
    <dbReference type="NCBI Taxonomy" id="1802115"/>
    <lineage>
        <taxon>Bacteria</taxon>
        <taxon>Candidatus Ryaniibacteriota</taxon>
    </lineage>
</organism>
<comment type="caution">
    <text evidence="2">The sequence shown here is derived from an EMBL/GenBank/DDBJ whole genome shotgun (WGS) entry which is preliminary data.</text>
</comment>
<dbReference type="AlphaFoldDB" id="A0A1G2G7D6"/>
<protein>
    <recommendedName>
        <fullName evidence="4">Protease PrsW</fullName>
    </recommendedName>
</protein>
<feature type="transmembrane region" description="Helical" evidence="1">
    <location>
        <begin position="127"/>
        <end position="151"/>
    </location>
</feature>
<dbReference type="EMBL" id="MHNL01000001">
    <property type="protein sequence ID" value="OGZ46166.1"/>
    <property type="molecule type" value="Genomic_DNA"/>
</dbReference>
<dbReference type="PANTHER" id="PTHR36844:SF1">
    <property type="entry name" value="PROTEASE PRSW"/>
    <property type="match status" value="1"/>
</dbReference>
<feature type="transmembrane region" description="Helical" evidence="1">
    <location>
        <begin position="6"/>
        <end position="26"/>
    </location>
</feature>
<dbReference type="GO" id="GO:0008233">
    <property type="term" value="F:peptidase activity"/>
    <property type="evidence" value="ECO:0007669"/>
    <property type="project" value="InterPro"/>
</dbReference>
<feature type="transmembrane region" description="Helical" evidence="1">
    <location>
        <begin position="38"/>
        <end position="61"/>
    </location>
</feature>
<dbReference type="STRING" id="1802115.A2756_06170"/>
<keyword evidence="1" id="KW-0472">Membrane</keyword>
<evidence type="ECO:0008006" key="4">
    <source>
        <dbReference type="Google" id="ProtNLM"/>
    </source>
</evidence>
<reference evidence="2 3" key="1">
    <citation type="journal article" date="2016" name="Nat. Commun.">
        <title>Thousands of microbial genomes shed light on interconnected biogeochemical processes in an aquifer system.</title>
        <authorList>
            <person name="Anantharaman K."/>
            <person name="Brown C.T."/>
            <person name="Hug L.A."/>
            <person name="Sharon I."/>
            <person name="Castelle C.J."/>
            <person name="Probst A.J."/>
            <person name="Thomas B.C."/>
            <person name="Singh A."/>
            <person name="Wilkins M.J."/>
            <person name="Karaoz U."/>
            <person name="Brodie E.L."/>
            <person name="Williams K.H."/>
            <person name="Hubbard S.S."/>
            <person name="Banfield J.F."/>
        </authorList>
    </citation>
    <scope>NUCLEOTIDE SEQUENCE [LARGE SCALE GENOMIC DNA]</scope>
</reference>
<keyword evidence="1" id="KW-0812">Transmembrane</keyword>
<evidence type="ECO:0000256" key="1">
    <source>
        <dbReference type="SAM" id="Phobius"/>
    </source>
</evidence>
<feature type="transmembrane region" description="Helical" evidence="1">
    <location>
        <begin position="171"/>
        <end position="190"/>
    </location>
</feature>
<gene>
    <name evidence="2" type="ORF">A2756_06170</name>
</gene>
<dbReference type="InterPro" id="IPR026898">
    <property type="entry name" value="PrsW"/>
</dbReference>
<feature type="transmembrane region" description="Helical" evidence="1">
    <location>
        <begin position="228"/>
        <end position="244"/>
    </location>
</feature>
<dbReference type="PANTHER" id="PTHR36844">
    <property type="entry name" value="PROTEASE PRSW"/>
    <property type="match status" value="1"/>
</dbReference>
<dbReference type="Pfam" id="PF13367">
    <property type="entry name" value="PrsW-protease"/>
    <property type="match status" value="1"/>
</dbReference>
<keyword evidence="1" id="KW-1133">Transmembrane helix</keyword>